<sequence>MLSKIMDENYTLKKNLMLIGLFFILTPIIIFTSLFSIISLGKTQISENKFKIDETSVFQIPKSGIRVYASLPNSFPTVSGSAEISDARVVLIRNYLNYYHSPLEKYASDLVSNADQNSLNYKLLTAIAQQESNLCKVIPEDTYNCWGWGIHSKGTLGFNSYEEAIANVSQGIKEEYVDKGYIEIDDIMSKYTPLSNGSWAEGVKKFMTEIEDGSYF</sequence>
<evidence type="ECO:0000313" key="2">
    <source>
        <dbReference type="EMBL" id="OGM10878.1"/>
    </source>
</evidence>
<proteinExistence type="predicted"/>
<evidence type="ECO:0000256" key="1">
    <source>
        <dbReference type="SAM" id="Phobius"/>
    </source>
</evidence>
<accession>A0A1F7X926</accession>
<dbReference type="EMBL" id="MGFT01000034">
    <property type="protein sequence ID" value="OGM10878.1"/>
    <property type="molecule type" value="Genomic_DNA"/>
</dbReference>
<keyword evidence="1" id="KW-1133">Transmembrane helix</keyword>
<gene>
    <name evidence="2" type="ORF">A2W13_00315</name>
</gene>
<feature type="transmembrane region" description="Helical" evidence="1">
    <location>
        <begin position="16"/>
        <end position="41"/>
    </location>
</feature>
<evidence type="ECO:0008006" key="4">
    <source>
        <dbReference type="Google" id="ProtNLM"/>
    </source>
</evidence>
<comment type="caution">
    <text evidence="2">The sequence shown here is derived from an EMBL/GenBank/DDBJ whole genome shotgun (WGS) entry which is preliminary data.</text>
</comment>
<keyword evidence="1" id="KW-0812">Transmembrane</keyword>
<keyword evidence="1" id="KW-0472">Membrane</keyword>
<evidence type="ECO:0000313" key="3">
    <source>
        <dbReference type="Proteomes" id="UP000178533"/>
    </source>
</evidence>
<dbReference type="Proteomes" id="UP000178533">
    <property type="component" value="Unassembled WGS sequence"/>
</dbReference>
<name>A0A1F7X926_9BACT</name>
<dbReference type="STRING" id="1802481.A2W13_00315"/>
<organism evidence="2 3">
    <name type="scientific">Candidatus Woesebacteria bacterium RBG_16_36_11</name>
    <dbReference type="NCBI Taxonomy" id="1802481"/>
    <lineage>
        <taxon>Bacteria</taxon>
        <taxon>Candidatus Woeseibacteriota</taxon>
    </lineage>
</organism>
<dbReference type="AlphaFoldDB" id="A0A1F7X926"/>
<protein>
    <recommendedName>
        <fullName evidence="4">Mannosyl-glycoprotein endo-beta-N-acetylglucosamidase-like domain-containing protein</fullName>
    </recommendedName>
</protein>
<reference evidence="2 3" key="1">
    <citation type="journal article" date="2016" name="Nat. Commun.">
        <title>Thousands of microbial genomes shed light on interconnected biogeochemical processes in an aquifer system.</title>
        <authorList>
            <person name="Anantharaman K."/>
            <person name="Brown C.T."/>
            <person name="Hug L.A."/>
            <person name="Sharon I."/>
            <person name="Castelle C.J."/>
            <person name="Probst A.J."/>
            <person name="Thomas B.C."/>
            <person name="Singh A."/>
            <person name="Wilkins M.J."/>
            <person name="Karaoz U."/>
            <person name="Brodie E.L."/>
            <person name="Williams K.H."/>
            <person name="Hubbard S.S."/>
            <person name="Banfield J.F."/>
        </authorList>
    </citation>
    <scope>NUCLEOTIDE SEQUENCE [LARGE SCALE GENOMIC DNA]</scope>
</reference>